<evidence type="ECO:0000313" key="2">
    <source>
        <dbReference type="EMBL" id="RMC97842.1"/>
    </source>
</evidence>
<keyword evidence="3" id="KW-1185">Reference proteome</keyword>
<proteinExistence type="predicted"/>
<dbReference type="Gene3D" id="3.40.190.10">
    <property type="entry name" value="Periplasmic binding protein-like II"/>
    <property type="match status" value="2"/>
</dbReference>
<sequence>MPVPDRHQSFTSRRLQAADDAMIRFLIKWTAVWCGLAACSGLVPAAPLPVLAEDNLPFSYRQDGAIQGYCTDSVRATLAAARLPYQVDIQPWARIYTTTLARPGTLMYPVARTPERENKFKWIGPLVTNRIALFRKKGRGDVVVHSLDDARRYRIGVVNMDFREEYLRRKGFADGGDKTLMVVSSSDLLLPMLQAGRIDLVPLGLAKCAPHGLDCSQIEPVYVLSELESGLYMVFNRDTSDALVQQVREGFERIRRSGRLAHIMQPLDRIYGSSQ</sequence>
<dbReference type="SUPFAM" id="SSF53850">
    <property type="entry name" value="Periplasmic binding protein-like II"/>
    <property type="match status" value="1"/>
</dbReference>
<dbReference type="AlphaFoldDB" id="A0A454JIF8"/>
<evidence type="ECO:0000313" key="3">
    <source>
        <dbReference type="Proteomes" id="UP000274139"/>
    </source>
</evidence>
<organism evidence="2 3">
    <name type="scientific">Aquitalea palustris</name>
    <dbReference type="NCBI Taxonomy" id="2480983"/>
    <lineage>
        <taxon>Bacteria</taxon>
        <taxon>Pseudomonadati</taxon>
        <taxon>Pseudomonadota</taxon>
        <taxon>Betaproteobacteria</taxon>
        <taxon>Neisseriales</taxon>
        <taxon>Chromobacteriaceae</taxon>
        <taxon>Aquitalea</taxon>
    </lineage>
</organism>
<reference evidence="2 3" key="1">
    <citation type="submission" date="2018-10" db="EMBL/GenBank/DDBJ databases">
        <title>Draft genome sequence of Aquitalea MWU14-2217 isolated from a wild cranberry bog in Provincetown, Massachusetts.</title>
        <authorList>
            <person name="Ebadzadsahrai G."/>
            <person name="Soby S."/>
        </authorList>
    </citation>
    <scope>NUCLEOTIDE SEQUENCE [LARGE SCALE GENOMIC DNA]</scope>
    <source>
        <strain evidence="2 3">MWU14-2217</strain>
    </source>
</reference>
<gene>
    <name evidence="2" type="ORF">EAY64_10255</name>
</gene>
<accession>A0A454JIF8</accession>
<dbReference type="PANTHER" id="PTHR38834">
    <property type="entry name" value="PERIPLASMIC SUBSTRATE BINDING PROTEIN FAMILY 3"/>
    <property type="match status" value="1"/>
</dbReference>
<dbReference type="Pfam" id="PF00497">
    <property type="entry name" value="SBP_bac_3"/>
    <property type="match status" value="1"/>
</dbReference>
<evidence type="ECO:0000259" key="1">
    <source>
        <dbReference type="Pfam" id="PF00497"/>
    </source>
</evidence>
<name>A0A454JIF8_9NEIS</name>
<dbReference type="InterPro" id="IPR001638">
    <property type="entry name" value="Solute-binding_3/MltF_N"/>
</dbReference>
<dbReference type="EMBL" id="RFAR01000040">
    <property type="protein sequence ID" value="RMC97842.1"/>
    <property type="molecule type" value="Genomic_DNA"/>
</dbReference>
<dbReference type="PANTHER" id="PTHR38834:SF3">
    <property type="entry name" value="SOLUTE-BINDING PROTEIN FAMILY 3_N-TERMINAL DOMAIN-CONTAINING PROTEIN"/>
    <property type="match status" value="1"/>
</dbReference>
<dbReference type="Proteomes" id="UP000274139">
    <property type="component" value="Unassembled WGS sequence"/>
</dbReference>
<comment type="caution">
    <text evidence="2">The sequence shown here is derived from an EMBL/GenBank/DDBJ whole genome shotgun (WGS) entry which is preliminary data.</text>
</comment>
<protein>
    <recommendedName>
        <fullName evidence="1">Solute-binding protein family 3/N-terminal domain-containing protein</fullName>
    </recommendedName>
</protein>
<feature type="domain" description="Solute-binding protein family 3/N-terminal" evidence="1">
    <location>
        <begin position="53"/>
        <end position="265"/>
    </location>
</feature>